<organism evidence="4 5">
    <name type="scientific">Phellinidium pouzarii</name>
    <dbReference type="NCBI Taxonomy" id="167371"/>
    <lineage>
        <taxon>Eukaryota</taxon>
        <taxon>Fungi</taxon>
        <taxon>Dikarya</taxon>
        <taxon>Basidiomycota</taxon>
        <taxon>Agaricomycotina</taxon>
        <taxon>Agaricomycetes</taxon>
        <taxon>Hymenochaetales</taxon>
        <taxon>Hymenochaetaceae</taxon>
        <taxon>Phellinidium</taxon>
    </lineage>
</organism>
<keyword evidence="2" id="KW-0472">Membrane</keyword>
<dbReference type="SMART" id="SM00563">
    <property type="entry name" value="PlsC"/>
    <property type="match status" value="1"/>
</dbReference>
<dbReference type="SUPFAM" id="SSF69593">
    <property type="entry name" value="Glycerol-3-phosphate (1)-acyltransferase"/>
    <property type="match status" value="1"/>
</dbReference>
<feature type="compositionally biased region" description="Basic and acidic residues" evidence="1">
    <location>
        <begin position="353"/>
        <end position="362"/>
    </location>
</feature>
<dbReference type="GO" id="GO:0016746">
    <property type="term" value="F:acyltransferase activity"/>
    <property type="evidence" value="ECO:0007669"/>
    <property type="project" value="InterPro"/>
</dbReference>
<dbReference type="InterPro" id="IPR002123">
    <property type="entry name" value="Plipid/glycerol_acylTrfase"/>
</dbReference>
<feature type="domain" description="Phospholipid/glycerol acyltransferase" evidence="3">
    <location>
        <begin position="128"/>
        <end position="264"/>
    </location>
</feature>
<dbReference type="AlphaFoldDB" id="A0A4S4LFF0"/>
<accession>A0A4S4LFF0</accession>
<dbReference type="PANTHER" id="PTHR10983">
    <property type="entry name" value="1-ACYLGLYCEROL-3-PHOSPHATE ACYLTRANSFERASE-RELATED"/>
    <property type="match status" value="1"/>
</dbReference>
<keyword evidence="2" id="KW-1133">Transmembrane helix</keyword>
<evidence type="ECO:0000256" key="2">
    <source>
        <dbReference type="SAM" id="Phobius"/>
    </source>
</evidence>
<evidence type="ECO:0000259" key="3">
    <source>
        <dbReference type="SMART" id="SM00563"/>
    </source>
</evidence>
<evidence type="ECO:0000313" key="5">
    <source>
        <dbReference type="Proteomes" id="UP000308199"/>
    </source>
</evidence>
<sequence length="458" mass="51927">MNTSRQPYALPIADRPRKSWYQFAHGVVFLIVFLFGCIMINTTQLVFVLPLRLVPNARVRALYEEGVRYTKGSFGMLITLACQLFAPTTLRVTFETDGIGAFSLEEIENVVERDASGNIVRLCLPKKLVIIANHQHFYRRNRPGKMYADWWYVWCLTYFMDMHRDVLIVLKKSLKWVPVLGWGMQIFSFIFLARSWVSDKHYLVSKLAKLGRKAQQGDTPLAFIIYPEGTLVSKDTRPISKKYAEKMGISDMTHTLLPRSTGLHYALRALLPRVPNLKLLDITVAYPGIPPMGYVHMHLRLLDVTSEVPIGDLSATNAAVMPSSRSNSSSNSNSNSNSMSSSNGHASSDPGSAEDKARERQNVVETDVPESERVVFDEWLRKLWRIKDSKLEEFHQSGSEAEDSKYMTKCEDGEEKRFASGSTAIEIPLKLRNTRDVLDSFCFFSPAVVGWIWGRIKG</sequence>
<reference evidence="4 5" key="1">
    <citation type="submission" date="2019-02" db="EMBL/GenBank/DDBJ databases">
        <title>Genome sequencing of the rare red list fungi Phellinidium pouzarii.</title>
        <authorList>
            <person name="Buettner E."/>
            <person name="Kellner H."/>
        </authorList>
    </citation>
    <scope>NUCLEOTIDE SEQUENCE [LARGE SCALE GENOMIC DNA]</scope>
    <source>
        <strain evidence="4 5">DSM 108285</strain>
    </source>
</reference>
<name>A0A4S4LFF0_9AGAM</name>
<dbReference type="OrthoDB" id="189226at2759"/>
<dbReference type="Proteomes" id="UP000308199">
    <property type="component" value="Unassembled WGS sequence"/>
</dbReference>
<proteinExistence type="predicted"/>
<keyword evidence="2" id="KW-0812">Transmembrane</keyword>
<dbReference type="PANTHER" id="PTHR10983:SF16">
    <property type="entry name" value="LYSOCARDIOLIPIN ACYLTRANSFERASE 1"/>
    <property type="match status" value="1"/>
</dbReference>
<dbReference type="GO" id="GO:0005783">
    <property type="term" value="C:endoplasmic reticulum"/>
    <property type="evidence" value="ECO:0007669"/>
    <property type="project" value="TreeGrafter"/>
</dbReference>
<evidence type="ECO:0000256" key="1">
    <source>
        <dbReference type="SAM" id="MobiDB-lite"/>
    </source>
</evidence>
<feature type="transmembrane region" description="Helical" evidence="2">
    <location>
        <begin position="20"/>
        <end position="51"/>
    </location>
</feature>
<keyword evidence="5" id="KW-1185">Reference proteome</keyword>
<protein>
    <recommendedName>
        <fullName evidence="3">Phospholipid/glycerol acyltransferase domain-containing protein</fullName>
    </recommendedName>
</protein>
<evidence type="ECO:0000313" key="4">
    <source>
        <dbReference type="EMBL" id="THH10539.1"/>
    </source>
</evidence>
<feature type="region of interest" description="Disordered" evidence="1">
    <location>
        <begin position="319"/>
        <end position="365"/>
    </location>
</feature>
<gene>
    <name evidence="4" type="ORF">EW145_g1245</name>
</gene>
<dbReference type="EMBL" id="SGPK01000033">
    <property type="protein sequence ID" value="THH10539.1"/>
    <property type="molecule type" value="Genomic_DNA"/>
</dbReference>
<dbReference type="GO" id="GO:0036149">
    <property type="term" value="P:phosphatidylinositol acyl-chain remodeling"/>
    <property type="evidence" value="ECO:0007669"/>
    <property type="project" value="TreeGrafter"/>
</dbReference>
<dbReference type="Pfam" id="PF01553">
    <property type="entry name" value="Acyltransferase"/>
    <property type="match status" value="1"/>
</dbReference>
<feature type="compositionally biased region" description="Low complexity" evidence="1">
    <location>
        <begin position="323"/>
        <end position="348"/>
    </location>
</feature>
<comment type="caution">
    <text evidence="4">The sequence shown here is derived from an EMBL/GenBank/DDBJ whole genome shotgun (WGS) entry which is preliminary data.</text>
</comment>
<dbReference type="CDD" id="cd07990">
    <property type="entry name" value="LPLAT_LCLAT1-like"/>
    <property type="match status" value="1"/>
</dbReference>